<name>A0A2M4DNI7_ANODA</name>
<protein>
    <submittedName>
        <fullName evidence="2">Putative secreted protein</fullName>
    </submittedName>
</protein>
<keyword evidence="1" id="KW-0732">Signal</keyword>
<evidence type="ECO:0000256" key="1">
    <source>
        <dbReference type="SAM" id="SignalP"/>
    </source>
</evidence>
<feature type="signal peptide" evidence="1">
    <location>
        <begin position="1"/>
        <end position="32"/>
    </location>
</feature>
<accession>A0A2M4DNI7</accession>
<evidence type="ECO:0000313" key="2">
    <source>
        <dbReference type="EMBL" id="MBW79127.1"/>
    </source>
</evidence>
<dbReference type="AlphaFoldDB" id="A0A2M4DNI7"/>
<feature type="chain" id="PRO_5014676088" evidence="1">
    <location>
        <begin position="33"/>
        <end position="78"/>
    </location>
</feature>
<dbReference type="EMBL" id="GGFL01014949">
    <property type="protein sequence ID" value="MBW79127.1"/>
    <property type="molecule type" value="Transcribed_RNA"/>
</dbReference>
<sequence length="78" mass="9039">MVFAGPSNNANLCSFRRVLLCLLMLMPNGLLGMVEFQEHISVKIFWIFSFESRSPKELKQMTTLEKPWSRQSRLSGIF</sequence>
<proteinExistence type="predicted"/>
<reference evidence="2" key="1">
    <citation type="submission" date="2018-01" db="EMBL/GenBank/DDBJ databases">
        <title>An insight into the sialome of Amazonian anophelines.</title>
        <authorList>
            <person name="Ribeiro J.M."/>
            <person name="Scarpassa V."/>
            <person name="Calvo E."/>
        </authorList>
    </citation>
    <scope>NUCLEOTIDE SEQUENCE</scope>
</reference>
<organism evidence="2">
    <name type="scientific">Anopheles darlingi</name>
    <name type="common">Mosquito</name>
    <dbReference type="NCBI Taxonomy" id="43151"/>
    <lineage>
        <taxon>Eukaryota</taxon>
        <taxon>Metazoa</taxon>
        <taxon>Ecdysozoa</taxon>
        <taxon>Arthropoda</taxon>
        <taxon>Hexapoda</taxon>
        <taxon>Insecta</taxon>
        <taxon>Pterygota</taxon>
        <taxon>Neoptera</taxon>
        <taxon>Endopterygota</taxon>
        <taxon>Diptera</taxon>
        <taxon>Nematocera</taxon>
        <taxon>Culicoidea</taxon>
        <taxon>Culicidae</taxon>
        <taxon>Anophelinae</taxon>
        <taxon>Anopheles</taxon>
    </lineage>
</organism>